<dbReference type="NCBIfam" id="TIGR03480">
    <property type="entry name" value="HpnN"/>
    <property type="match status" value="1"/>
</dbReference>
<sequence>MAQPPHNPSAVAPDSLTGRIVGACCRHAWWVLLLALLLTGAAGLYSSRHFAMTTDTAELISPDLPYRQREIALNAAFPQNQDMTVVVLDGATPELAELGAARLYDRLKAREDLFRTVRRPDGGSFFARYGLMLLPLAEVQANADQLIQAQPFLGPLAADPSLRGVMGALDTVLLGVERGQAKLEDIRRPLEALAASFGAVAEGGPGFFSWRNLFSDQPAGVRETRKFILVQAKLDYGSLEPGARASAAIREAARELGLDAARGVTVRLTGSVPLSDEEFATLAEGASLMGIAMVVCLVAMVWLAVRSWRFTLAILLSTILGLVLTAGAGLLVIGRFNLISVAFIPLFVGLGVDFGIQVSVRARAERLRHPALGDALVAAGNAVGGSLALAAAAIAAGFFAFLPTSYIGVSELGAIAGVGMVVAFVLSITLLPALLTLLRPAGEAREVGFAALAPVETWLHRHHRGVIAAAVLLAVGSVALMPRLTFDFNPLHLRSEKVESVSTIEDLMKDPDRSPYTIDVLMPSLAEADSLAKRIAPLPEVAQVVTLDSFVPGQQEEKLAAIQDAADLLSLTLDPVSVRPPPTDAEVVENFRATAAGLRRAAGEAKDAQSGAGADAARSLATALERLAGASPDVRARASEAVITPLRVLLAQIRDMLSAGPVTVETLPPELRADWVAPDGRARVQVFPQGGTSSNEALRRFAAAVQAVAPQATGAPISLQEAGDSIVHAFLQAGVLSAIVITLLLAFVLRRVRDVLLTILPVIASGLLTLGACVVLGEALNFANIIALPLLFGIGVAFNIYYVMAWRQGEAALLSSSLTRAIVFSALTTATGFGSLWLSTHPGTASMGRLLMISLACVLLVILLLQPALLARPAAGKR</sequence>
<feature type="transmembrane region" description="Helical" evidence="6">
    <location>
        <begin position="338"/>
        <end position="356"/>
    </location>
</feature>
<protein>
    <submittedName>
        <fullName evidence="8">Hopanoid biosynthesis-associated RND transporter HpnN</fullName>
    </submittedName>
</protein>
<evidence type="ECO:0000256" key="6">
    <source>
        <dbReference type="SAM" id="Phobius"/>
    </source>
</evidence>
<feature type="transmembrane region" description="Helical" evidence="6">
    <location>
        <begin position="28"/>
        <end position="46"/>
    </location>
</feature>
<dbReference type="PANTHER" id="PTHR33406">
    <property type="entry name" value="MEMBRANE PROTEIN MJ1562-RELATED"/>
    <property type="match status" value="1"/>
</dbReference>
<keyword evidence="2" id="KW-1003">Cell membrane</keyword>
<keyword evidence="4 6" id="KW-1133">Transmembrane helix</keyword>
<name>A0A1L7AF19_9PROT</name>
<evidence type="ECO:0000259" key="7">
    <source>
        <dbReference type="PROSITE" id="PS50156"/>
    </source>
</evidence>
<feature type="transmembrane region" description="Helical" evidence="6">
    <location>
        <begin position="285"/>
        <end position="305"/>
    </location>
</feature>
<dbReference type="PROSITE" id="PS50156">
    <property type="entry name" value="SSD"/>
    <property type="match status" value="1"/>
</dbReference>
<gene>
    <name evidence="8" type="ORF">RGI145_09750</name>
</gene>
<evidence type="ECO:0000256" key="2">
    <source>
        <dbReference type="ARBA" id="ARBA00022475"/>
    </source>
</evidence>
<dbReference type="InterPro" id="IPR004869">
    <property type="entry name" value="MMPL_dom"/>
</dbReference>
<dbReference type="RefSeq" id="WP_075798189.1">
    <property type="nucleotide sequence ID" value="NZ_CP015583.1"/>
</dbReference>
<dbReference type="Gene3D" id="1.20.1640.10">
    <property type="entry name" value="Multidrug efflux transporter AcrB transmembrane domain"/>
    <property type="match status" value="2"/>
</dbReference>
<feature type="transmembrane region" description="Helical" evidence="6">
    <location>
        <begin position="414"/>
        <end position="438"/>
    </location>
</feature>
<accession>A0A1L7AF19</accession>
<dbReference type="InterPro" id="IPR050545">
    <property type="entry name" value="Mycobact_MmpL"/>
</dbReference>
<feature type="transmembrane region" description="Helical" evidence="6">
    <location>
        <begin position="850"/>
        <end position="871"/>
    </location>
</feature>
<dbReference type="EMBL" id="CP015583">
    <property type="protein sequence ID" value="APT57343.1"/>
    <property type="molecule type" value="Genomic_DNA"/>
</dbReference>
<feature type="transmembrane region" description="Helical" evidence="6">
    <location>
        <begin position="726"/>
        <end position="748"/>
    </location>
</feature>
<evidence type="ECO:0000256" key="5">
    <source>
        <dbReference type="ARBA" id="ARBA00023136"/>
    </source>
</evidence>
<feature type="transmembrane region" description="Helical" evidence="6">
    <location>
        <begin position="818"/>
        <end position="838"/>
    </location>
</feature>
<dbReference type="Pfam" id="PF03176">
    <property type="entry name" value="MMPL"/>
    <property type="match status" value="2"/>
</dbReference>
<dbReference type="STRING" id="257708.RGI145_09750"/>
<evidence type="ECO:0000256" key="4">
    <source>
        <dbReference type="ARBA" id="ARBA00022989"/>
    </source>
</evidence>
<feature type="transmembrane region" description="Helical" evidence="6">
    <location>
        <begin position="376"/>
        <end position="402"/>
    </location>
</feature>
<dbReference type="PANTHER" id="PTHR33406:SF13">
    <property type="entry name" value="MEMBRANE PROTEIN YDFJ"/>
    <property type="match status" value="1"/>
</dbReference>
<organism evidence="8 9">
    <name type="scientific">Roseomonas gilardii</name>
    <dbReference type="NCBI Taxonomy" id="257708"/>
    <lineage>
        <taxon>Bacteria</taxon>
        <taxon>Pseudomonadati</taxon>
        <taxon>Pseudomonadota</taxon>
        <taxon>Alphaproteobacteria</taxon>
        <taxon>Acetobacterales</taxon>
        <taxon>Roseomonadaceae</taxon>
        <taxon>Roseomonas</taxon>
    </lineage>
</organism>
<dbReference type="InterPro" id="IPR017841">
    <property type="entry name" value="Hopanoid_biosynth_HpnN"/>
</dbReference>
<feature type="transmembrane region" description="Helical" evidence="6">
    <location>
        <begin position="755"/>
        <end position="777"/>
    </location>
</feature>
<keyword evidence="3 6" id="KW-0812">Transmembrane</keyword>
<evidence type="ECO:0000313" key="8">
    <source>
        <dbReference type="EMBL" id="APT57343.1"/>
    </source>
</evidence>
<comment type="subcellular location">
    <subcellularLocation>
        <location evidence="1">Cell membrane</location>
        <topology evidence="1">Multi-pass membrane protein</topology>
    </subcellularLocation>
</comment>
<reference evidence="8 9" key="1">
    <citation type="submission" date="2016-05" db="EMBL/GenBank/DDBJ databases">
        <title>Complete Genome and Methylome Analysis of Psychrotrophic Bacterial Isolates from Antarctic Lake Untersee.</title>
        <authorList>
            <person name="Fomenkov A."/>
            <person name="Akimov V.N."/>
            <person name="Vasilyeva L.V."/>
            <person name="Andersen D."/>
            <person name="Vincze T."/>
            <person name="Roberts R.J."/>
        </authorList>
    </citation>
    <scope>NUCLEOTIDE SEQUENCE [LARGE SCALE GENOMIC DNA]</scope>
    <source>
        <strain evidence="8 9">U14-5</strain>
    </source>
</reference>
<dbReference type="GO" id="GO:0005886">
    <property type="term" value="C:plasma membrane"/>
    <property type="evidence" value="ECO:0007669"/>
    <property type="project" value="UniProtKB-SubCell"/>
</dbReference>
<dbReference type="InterPro" id="IPR000731">
    <property type="entry name" value="SSD"/>
</dbReference>
<evidence type="ECO:0000256" key="3">
    <source>
        <dbReference type="ARBA" id="ARBA00022692"/>
    </source>
</evidence>
<evidence type="ECO:0000313" key="9">
    <source>
        <dbReference type="Proteomes" id="UP000185494"/>
    </source>
</evidence>
<feature type="domain" description="SSD" evidence="7">
    <location>
        <begin position="312"/>
        <end position="437"/>
    </location>
</feature>
<feature type="transmembrane region" description="Helical" evidence="6">
    <location>
        <begin position="466"/>
        <end position="486"/>
    </location>
</feature>
<dbReference type="KEGG" id="rgi:RGI145_09750"/>
<dbReference type="AlphaFoldDB" id="A0A1L7AF19"/>
<evidence type="ECO:0000256" key="1">
    <source>
        <dbReference type="ARBA" id="ARBA00004651"/>
    </source>
</evidence>
<proteinExistence type="predicted"/>
<dbReference type="Proteomes" id="UP000185494">
    <property type="component" value="Chromosome 1"/>
</dbReference>
<dbReference type="SUPFAM" id="SSF82866">
    <property type="entry name" value="Multidrug efflux transporter AcrB transmembrane domain"/>
    <property type="match status" value="2"/>
</dbReference>
<keyword evidence="5 6" id="KW-0472">Membrane</keyword>
<feature type="transmembrane region" description="Helical" evidence="6">
    <location>
        <begin position="312"/>
        <end position="332"/>
    </location>
</feature>
<dbReference type="eggNOG" id="COG4258">
    <property type="taxonomic scope" value="Bacteria"/>
</dbReference>
<feature type="transmembrane region" description="Helical" evidence="6">
    <location>
        <begin position="783"/>
        <end position="806"/>
    </location>
</feature>